<dbReference type="AlphaFoldDB" id="A0A392T905"/>
<comment type="caution">
    <text evidence="1">The sequence shown here is derived from an EMBL/GenBank/DDBJ whole genome shotgun (WGS) entry which is preliminary data.</text>
</comment>
<dbReference type="EMBL" id="LXQA010514433">
    <property type="protein sequence ID" value="MCI56576.1"/>
    <property type="molecule type" value="Genomic_DNA"/>
</dbReference>
<sequence length="31" mass="3338">MDFAWISPGAKFGEFLGASVFTRGNFAWGGI</sequence>
<evidence type="ECO:0000313" key="1">
    <source>
        <dbReference type="EMBL" id="MCI56576.1"/>
    </source>
</evidence>
<protein>
    <submittedName>
        <fullName evidence="1">Uncharacterized protein</fullName>
    </submittedName>
</protein>
<reference evidence="1 2" key="1">
    <citation type="journal article" date="2018" name="Front. Plant Sci.">
        <title>Red Clover (Trifolium pratense) and Zigzag Clover (T. medium) - A Picture of Genomic Similarities and Differences.</title>
        <authorList>
            <person name="Dluhosova J."/>
            <person name="Istvanek J."/>
            <person name="Nedelnik J."/>
            <person name="Repkova J."/>
        </authorList>
    </citation>
    <scope>NUCLEOTIDE SEQUENCE [LARGE SCALE GENOMIC DNA]</scope>
    <source>
        <strain evidence="2">cv. 10/8</strain>
        <tissue evidence="1">Leaf</tissue>
    </source>
</reference>
<evidence type="ECO:0000313" key="2">
    <source>
        <dbReference type="Proteomes" id="UP000265520"/>
    </source>
</evidence>
<keyword evidence="2" id="KW-1185">Reference proteome</keyword>
<feature type="non-terminal residue" evidence="1">
    <location>
        <position position="31"/>
    </location>
</feature>
<organism evidence="1 2">
    <name type="scientific">Trifolium medium</name>
    <dbReference type="NCBI Taxonomy" id="97028"/>
    <lineage>
        <taxon>Eukaryota</taxon>
        <taxon>Viridiplantae</taxon>
        <taxon>Streptophyta</taxon>
        <taxon>Embryophyta</taxon>
        <taxon>Tracheophyta</taxon>
        <taxon>Spermatophyta</taxon>
        <taxon>Magnoliopsida</taxon>
        <taxon>eudicotyledons</taxon>
        <taxon>Gunneridae</taxon>
        <taxon>Pentapetalae</taxon>
        <taxon>rosids</taxon>
        <taxon>fabids</taxon>
        <taxon>Fabales</taxon>
        <taxon>Fabaceae</taxon>
        <taxon>Papilionoideae</taxon>
        <taxon>50 kb inversion clade</taxon>
        <taxon>NPAAA clade</taxon>
        <taxon>Hologalegina</taxon>
        <taxon>IRL clade</taxon>
        <taxon>Trifolieae</taxon>
        <taxon>Trifolium</taxon>
    </lineage>
</organism>
<accession>A0A392T905</accession>
<name>A0A392T905_9FABA</name>
<proteinExistence type="predicted"/>
<dbReference type="Proteomes" id="UP000265520">
    <property type="component" value="Unassembled WGS sequence"/>
</dbReference>